<dbReference type="InterPro" id="IPR036236">
    <property type="entry name" value="Znf_C2H2_sf"/>
</dbReference>
<feature type="compositionally biased region" description="Basic and acidic residues" evidence="13">
    <location>
        <begin position="321"/>
        <end position="341"/>
    </location>
</feature>
<keyword evidence="6 12" id="KW-0863">Zinc-finger</keyword>
<evidence type="ECO:0000256" key="5">
    <source>
        <dbReference type="ARBA" id="ARBA00022737"/>
    </source>
</evidence>
<dbReference type="Proteomes" id="UP001295444">
    <property type="component" value="Chromosome 11"/>
</dbReference>
<keyword evidence="11" id="KW-0539">Nucleus</keyword>
<keyword evidence="7" id="KW-0862">Zinc</keyword>
<dbReference type="PROSITE" id="PS50805">
    <property type="entry name" value="KRAB"/>
    <property type="match status" value="1"/>
</dbReference>
<dbReference type="AlphaFoldDB" id="A0AAD1T8M4"/>
<evidence type="ECO:0000256" key="3">
    <source>
        <dbReference type="ARBA" id="ARBA00006991"/>
    </source>
</evidence>
<protein>
    <submittedName>
        <fullName evidence="16">Oocyte zinc finger -like</fullName>
    </submittedName>
</protein>
<dbReference type="Pfam" id="PF01352">
    <property type="entry name" value="KRAB"/>
    <property type="match status" value="1"/>
</dbReference>
<comment type="subcellular location">
    <subcellularLocation>
        <location evidence="2">Nucleus</location>
    </subcellularLocation>
</comment>
<evidence type="ECO:0000256" key="12">
    <source>
        <dbReference type="PROSITE-ProRule" id="PRU00042"/>
    </source>
</evidence>
<feature type="domain" description="C2H2-type" evidence="14">
    <location>
        <begin position="500"/>
        <end position="527"/>
    </location>
</feature>
<dbReference type="PANTHER" id="PTHR24381">
    <property type="entry name" value="ZINC FINGER PROTEIN"/>
    <property type="match status" value="1"/>
</dbReference>
<dbReference type="Gene3D" id="3.30.160.60">
    <property type="entry name" value="Classic Zinc Finger"/>
    <property type="match status" value="4"/>
</dbReference>
<dbReference type="PROSITE" id="PS50157">
    <property type="entry name" value="ZINC_FINGER_C2H2_2"/>
    <property type="match status" value="4"/>
</dbReference>
<feature type="domain" description="C2H2-type" evidence="14">
    <location>
        <begin position="445"/>
        <end position="472"/>
    </location>
</feature>
<keyword evidence="4" id="KW-0479">Metal-binding</keyword>
<reference evidence="16" key="1">
    <citation type="submission" date="2022-03" db="EMBL/GenBank/DDBJ databases">
        <authorList>
            <person name="Alioto T."/>
            <person name="Alioto T."/>
            <person name="Gomez Garrido J."/>
        </authorList>
    </citation>
    <scope>NUCLEOTIDE SEQUENCE</scope>
</reference>
<dbReference type="SMART" id="SM00355">
    <property type="entry name" value="ZnF_C2H2"/>
    <property type="match status" value="4"/>
</dbReference>
<keyword evidence="17" id="KW-1185">Reference proteome</keyword>
<feature type="domain" description="C2H2-type" evidence="14">
    <location>
        <begin position="472"/>
        <end position="499"/>
    </location>
</feature>
<evidence type="ECO:0000256" key="13">
    <source>
        <dbReference type="SAM" id="MobiDB-lite"/>
    </source>
</evidence>
<evidence type="ECO:0000259" key="15">
    <source>
        <dbReference type="PROSITE" id="PS50805"/>
    </source>
</evidence>
<organism evidence="16 17">
    <name type="scientific">Pelobates cultripes</name>
    <name type="common">Western spadefoot toad</name>
    <dbReference type="NCBI Taxonomy" id="61616"/>
    <lineage>
        <taxon>Eukaryota</taxon>
        <taxon>Metazoa</taxon>
        <taxon>Chordata</taxon>
        <taxon>Craniata</taxon>
        <taxon>Vertebrata</taxon>
        <taxon>Euteleostomi</taxon>
        <taxon>Amphibia</taxon>
        <taxon>Batrachia</taxon>
        <taxon>Anura</taxon>
        <taxon>Pelobatoidea</taxon>
        <taxon>Pelobatidae</taxon>
        <taxon>Pelobates</taxon>
    </lineage>
</organism>
<evidence type="ECO:0000256" key="9">
    <source>
        <dbReference type="ARBA" id="ARBA00023125"/>
    </source>
</evidence>
<feature type="domain" description="C2H2-type" evidence="14">
    <location>
        <begin position="528"/>
        <end position="555"/>
    </location>
</feature>
<feature type="region of interest" description="Disordered" evidence="13">
    <location>
        <begin position="312"/>
        <end position="351"/>
    </location>
</feature>
<evidence type="ECO:0000256" key="4">
    <source>
        <dbReference type="ARBA" id="ARBA00022723"/>
    </source>
</evidence>
<evidence type="ECO:0000313" key="16">
    <source>
        <dbReference type="EMBL" id="CAH2321040.1"/>
    </source>
</evidence>
<dbReference type="PANTHER" id="PTHR24381:SF436">
    <property type="entry name" value="ZINC FINGER PROTEIN 768"/>
    <property type="match status" value="1"/>
</dbReference>
<evidence type="ECO:0000256" key="1">
    <source>
        <dbReference type="ARBA" id="ARBA00003767"/>
    </source>
</evidence>
<dbReference type="GO" id="GO:0000977">
    <property type="term" value="F:RNA polymerase II transcription regulatory region sequence-specific DNA binding"/>
    <property type="evidence" value="ECO:0007669"/>
    <property type="project" value="TreeGrafter"/>
</dbReference>
<dbReference type="GO" id="GO:0008270">
    <property type="term" value="F:zinc ion binding"/>
    <property type="evidence" value="ECO:0007669"/>
    <property type="project" value="UniProtKB-KW"/>
</dbReference>
<evidence type="ECO:0000256" key="7">
    <source>
        <dbReference type="ARBA" id="ARBA00022833"/>
    </source>
</evidence>
<evidence type="ECO:0000256" key="8">
    <source>
        <dbReference type="ARBA" id="ARBA00023015"/>
    </source>
</evidence>
<name>A0AAD1T8M4_PELCU</name>
<evidence type="ECO:0000256" key="11">
    <source>
        <dbReference type="ARBA" id="ARBA00023242"/>
    </source>
</evidence>
<proteinExistence type="inferred from homology"/>
<dbReference type="FunFam" id="3.30.160.60:FF:000060">
    <property type="entry name" value="zinc finger protein 436"/>
    <property type="match status" value="1"/>
</dbReference>
<evidence type="ECO:0000256" key="2">
    <source>
        <dbReference type="ARBA" id="ARBA00004123"/>
    </source>
</evidence>
<evidence type="ECO:0000313" key="17">
    <source>
        <dbReference type="Proteomes" id="UP001295444"/>
    </source>
</evidence>
<comment type="similarity">
    <text evidence="3">Belongs to the krueppel C2H2-type zinc-finger protein family.</text>
</comment>
<dbReference type="GO" id="GO:0005634">
    <property type="term" value="C:nucleus"/>
    <property type="evidence" value="ECO:0007669"/>
    <property type="project" value="UniProtKB-SubCell"/>
</dbReference>
<keyword evidence="5" id="KW-0677">Repeat</keyword>
<dbReference type="Pfam" id="PF00096">
    <property type="entry name" value="zf-C2H2"/>
    <property type="match status" value="4"/>
</dbReference>
<gene>
    <name evidence="16" type="ORF">PECUL_23A046819</name>
</gene>
<dbReference type="InterPro" id="IPR036051">
    <property type="entry name" value="KRAB_dom_sf"/>
</dbReference>
<dbReference type="FunFam" id="3.30.160.60:FF:002343">
    <property type="entry name" value="Zinc finger protein 33A"/>
    <property type="match status" value="1"/>
</dbReference>
<dbReference type="SUPFAM" id="SSF109640">
    <property type="entry name" value="KRAB domain (Kruppel-associated box)"/>
    <property type="match status" value="1"/>
</dbReference>
<keyword evidence="8" id="KW-0805">Transcription regulation</keyword>
<dbReference type="Gene3D" id="6.10.140.140">
    <property type="match status" value="1"/>
</dbReference>
<dbReference type="SMART" id="SM00349">
    <property type="entry name" value="KRAB"/>
    <property type="match status" value="1"/>
</dbReference>
<comment type="function">
    <text evidence="1">May be involved in transcriptional regulation.</text>
</comment>
<evidence type="ECO:0000256" key="10">
    <source>
        <dbReference type="ARBA" id="ARBA00023163"/>
    </source>
</evidence>
<sequence>MNNKRHWMDEKILNLTLEIIYLLTGENHMVVKKPSNFDLSNNGSHAPEGSQRNLIHNMPHPPHSLIHEGNNDQKILELTNQIIELLTGEVPIRCEDVTVYFSMEEWDYIEGNRDLYKDVIMEDHHPLTSLDHLNEMKGDIKSKAEAKHPKKQKIRKRLSKPVKSVGKKKILIQEDLDTCLDGSTEKAHTVCTFTKESKEDDFIDADICTHAEHTQTDCTTTFTRERTTSCEKANLTNTATCTSTEQPEYTPAHIKKEARLCEIYTPRDHTSSAIIKESAHWIQENPTNTNIYTPTEPAHLEYTSIKQEPLPCEEDNLTETETSRRENTESESRFFHVKEESASCEEGNLTDTDLYTPVEDPQTEFPFNHIKEESESCGDTAESEIYTPAEYQSVHYRGYHKVNNNIAEKRTKSLSALTTSDYGNKCTNALTVQPHQLAHSTERIYSCPVCQKYFTSHTGLEKHQTIHKGKKFACAQCGKLFFYKSSLVIHQRIHTGEKLFSCPVCGKCFTNNSNLVVHQRIHTGEKPYSCSECGKCFGHKGHLNRHMRIHIGDKPMVGQYLNESLLNDWIPNDMNCWSQKVNDINSVSSTDRSL</sequence>
<dbReference type="InterPro" id="IPR001909">
    <property type="entry name" value="KRAB"/>
</dbReference>
<accession>A0AAD1T8M4</accession>
<dbReference type="GO" id="GO:0000981">
    <property type="term" value="F:DNA-binding transcription factor activity, RNA polymerase II-specific"/>
    <property type="evidence" value="ECO:0007669"/>
    <property type="project" value="TreeGrafter"/>
</dbReference>
<feature type="domain" description="KRAB" evidence="15">
    <location>
        <begin position="92"/>
        <end position="163"/>
    </location>
</feature>
<dbReference type="CDD" id="cd07765">
    <property type="entry name" value="KRAB_A-box"/>
    <property type="match status" value="1"/>
</dbReference>
<dbReference type="PROSITE" id="PS00028">
    <property type="entry name" value="ZINC_FINGER_C2H2_1"/>
    <property type="match status" value="4"/>
</dbReference>
<keyword evidence="10" id="KW-0804">Transcription</keyword>
<evidence type="ECO:0000256" key="6">
    <source>
        <dbReference type="ARBA" id="ARBA00022771"/>
    </source>
</evidence>
<keyword evidence="9" id="KW-0238">DNA-binding</keyword>
<evidence type="ECO:0000259" key="14">
    <source>
        <dbReference type="PROSITE" id="PS50157"/>
    </source>
</evidence>
<dbReference type="InterPro" id="IPR013087">
    <property type="entry name" value="Znf_C2H2_type"/>
</dbReference>
<dbReference type="SUPFAM" id="SSF57667">
    <property type="entry name" value="beta-beta-alpha zinc fingers"/>
    <property type="match status" value="3"/>
</dbReference>
<dbReference type="FunFam" id="3.30.160.60:FF:000966">
    <property type="entry name" value="ZFP90 zinc finger protein"/>
    <property type="match status" value="1"/>
</dbReference>
<dbReference type="EMBL" id="OW240922">
    <property type="protein sequence ID" value="CAH2321040.1"/>
    <property type="molecule type" value="Genomic_DNA"/>
</dbReference>